<dbReference type="EnsemblPlants" id="MELO3C024165.2.1">
    <property type="protein sequence ID" value="MELO3C024165.2.1"/>
    <property type="gene ID" value="MELO3C024165.2"/>
</dbReference>
<feature type="repeat" description="PPR" evidence="3">
    <location>
        <begin position="229"/>
        <end position="263"/>
    </location>
</feature>
<dbReference type="AlphaFoldDB" id="A0A9I9DW71"/>
<feature type="region of interest" description="Disordered" evidence="4">
    <location>
        <begin position="81"/>
        <end position="216"/>
    </location>
</feature>
<dbReference type="Pfam" id="PF13041">
    <property type="entry name" value="PPR_2"/>
    <property type="match status" value="1"/>
</dbReference>
<dbReference type="InterPro" id="IPR002885">
    <property type="entry name" value="PPR_rpt"/>
</dbReference>
<keyword evidence="2" id="KW-0677">Repeat</keyword>
<evidence type="ECO:0000313" key="5">
    <source>
        <dbReference type="EnsemblPlants" id="MELO3C024165.2.1"/>
    </source>
</evidence>
<evidence type="ECO:0008006" key="6">
    <source>
        <dbReference type="Google" id="ProtNLM"/>
    </source>
</evidence>
<comment type="similarity">
    <text evidence="1">Belongs to the PPR family. P subfamily.</text>
</comment>
<feature type="repeat" description="PPR" evidence="3">
    <location>
        <begin position="299"/>
        <end position="333"/>
    </location>
</feature>
<evidence type="ECO:0000256" key="3">
    <source>
        <dbReference type="PROSITE-ProRule" id="PRU00708"/>
    </source>
</evidence>
<feature type="compositionally biased region" description="Polar residues" evidence="4">
    <location>
        <begin position="179"/>
        <end position="212"/>
    </location>
</feature>
<reference evidence="5" key="1">
    <citation type="submission" date="2023-03" db="UniProtKB">
        <authorList>
            <consortium name="EnsemblPlants"/>
        </authorList>
    </citation>
    <scope>IDENTIFICATION</scope>
</reference>
<sequence length="400" mass="45542">AFCHVTWLKPYSHPLPFPISASINFPSRSNFFIISWLNILMAAFQFQSRLQVSKILSSSIRKWEIDFPLLHNPLRTPDFSLSPAPSRRFSSNSMDDDRAFSESEPRNTPPQRRFPPDHREARRVPRGGVTDSYDNRNQRFNRHSEGSSSRFTNEGSTSRQRSESLSQKDFSFLEKFKLNTDNQSSGNEKTEENSSSAPVSESMQEKQQSQHQRPPAADEIFRKMKESGLIPNAVAMLDGLCKDGLIQEAMKLFALIREKGTIPEVVIYTAVVDGFCKAEKFDEAIRIFRKMQNKGISPNAFSFGVLIQGLYKCKKLDDAVAFCNEMLESGHLPNLTTFVGLIDVLCSEKGVDEAHNVVETFKQKGFLIDEKALREFLNKRAPFSPDIWKVFFGNKKAPFF</sequence>
<feature type="compositionally biased region" description="Polar residues" evidence="4">
    <location>
        <begin position="146"/>
        <end position="169"/>
    </location>
</feature>
<feature type="compositionally biased region" description="Basic and acidic residues" evidence="4">
    <location>
        <begin position="133"/>
        <end position="145"/>
    </location>
</feature>
<evidence type="ECO:0000256" key="4">
    <source>
        <dbReference type="SAM" id="MobiDB-lite"/>
    </source>
</evidence>
<feature type="compositionally biased region" description="Basic and acidic residues" evidence="4">
    <location>
        <begin position="114"/>
        <end position="123"/>
    </location>
</feature>
<dbReference type="NCBIfam" id="TIGR00756">
    <property type="entry name" value="PPR"/>
    <property type="match status" value="3"/>
</dbReference>
<dbReference type="PROSITE" id="PS51375">
    <property type="entry name" value="PPR"/>
    <property type="match status" value="3"/>
</dbReference>
<dbReference type="Gene3D" id="1.25.40.10">
    <property type="entry name" value="Tetratricopeptide repeat domain"/>
    <property type="match status" value="1"/>
</dbReference>
<dbReference type="PANTHER" id="PTHR47941">
    <property type="entry name" value="PENTATRICOPEPTIDE REPEAT-CONTAINING PROTEIN 3, MITOCHONDRIAL"/>
    <property type="match status" value="1"/>
</dbReference>
<dbReference type="Pfam" id="PF01535">
    <property type="entry name" value="PPR"/>
    <property type="match status" value="1"/>
</dbReference>
<proteinExistence type="inferred from homology"/>
<organism evidence="5">
    <name type="scientific">Cucumis melo</name>
    <name type="common">Muskmelon</name>
    <dbReference type="NCBI Taxonomy" id="3656"/>
    <lineage>
        <taxon>Eukaryota</taxon>
        <taxon>Viridiplantae</taxon>
        <taxon>Streptophyta</taxon>
        <taxon>Embryophyta</taxon>
        <taxon>Tracheophyta</taxon>
        <taxon>Spermatophyta</taxon>
        <taxon>Magnoliopsida</taxon>
        <taxon>eudicotyledons</taxon>
        <taxon>Gunneridae</taxon>
        <taxon>Pentapetalae</taxon>
        <taxon>rosids</taxon>
        <taxon>fabids</taxon>
        <taxon>Cucurbitales</taxon>
        <taxon>Cucurbitaceae</taxon>
        <taxon>Benincaseae</taxon>
        <taxon>Cucumis</taxon>
    </lineage>
</organism>
<accession>A0A9I9DW71</accession>
<evidence type="ECO:0000256" key="1">
    <source>
        <dbReference type="ARBA" id="ARBA00007626"/>
    </source>
</evidence>
<name>A0A9I9DW71_CUCME</name>
<protein>
    <recommendedName>
        <fullName evidence="6">Pentatricopeptide repeat-containing protein</fullName>
    </recommendedName>
</protein>
<feature type="repeat" description="PPR" evidence="3">
    <location>
        <begin position="264"/>
        <end position="298"/>
    </location>
</feature>
<dbReference type="InterPro" id="IPR011990">
    <property type="entry name" value="TPR-like_helical_dom_sf"/>
</dbReference>
<dbReference type="Gramene" id="MELO3C024165.2.1">
    <property type="protein sequence ID" value="MELO3C024165.2.1"/>
    <property type="gene ID" value="MELO3C024165.2"/>
</dbReference>
<evidence type="ECO:0000256" key="2">
    <source>
        <dbReference type="ARBA" id="ARBA00022737"/>
    </source>
</evidence>
<feature type="compositionally biased region" description="Basic and acidic residues" evidence="4">
    <location>
        <begin position="95"/>
        <end position="105"/>
    </location>
</feature>